<evidence type="ECO:0000313" key="3">
    <source>
        <dbReference type="Proteomes" id="UP000289738"/>
    </source>
</evidence>
<dbReference type="AlphaFoldDB" id="A0A444ZJZ6"/>
<reference evidence="2 3" key="1">
    <citation type="submission" date="2019-01" db="EMBL/GenBank/DDBJ databases">
        <title>Sequencing of cultivated peanut Arachis hypogaea provides insights into genome evolution and oil improvement.</title>
        <authorList>
            <person name="Chen X."/>
        </authorList>
    </citation>
    <scope>NUCLEOTIDE SEQUENCE [LARGE SCALE GENOMIC DNA]</scope>
    <source>
        <strain evidence="3">cv. Fuhuasheng</strain>
        <tissue evidence="2">Leaves</tissue>
    </source>
</reference>
<name>A0A444ZJZ6_ARAHY</name>
<accession>A0A444ZJZ6</accession>
<gene>
    <name evidence="2" type="ORF">Ahy_B04g071071</name>
</gene>
<evidence type="ECO:0000256" key="1">
    <source>
        <dbReference type="SAM" id="Coils"/>
    </source>
</evidence>
<proteinExistence type="predicted"/>
<protein>
    <submittedName>
        <fullName evidence="2">Uncharacterized protein</fullName>
    </submittedName>
</protein>
<dbReference type="Proteomes" id="UP000289738">
    <property type="component" value="Chromosome B04"/>
</dbReference>
<evidence type="ECO:0000313" key="2">
    <source>
        <dbReference type="EMBL" id="RYR14491.1"/>
    </source>
</evidence>
<sequence>MANAVKEVHDVAEQQVAMTQGQVESAERQVSVVERQVAMAEKGLTIMQQNRLRLFSELDVSNMLTELDLMQYYQFLCENEQKKRQFFGISPEMRLHLLFYFTTAACVRLGDMES</sequence>
<feature type="coiled-coil region" evidence="1">
    <location>
        <begin position="9"/>
        <end position="43"/>
    </location>
</feature>
<keyword evidence="1" id="KW-0175">Coiled coil</keyword>
<organism evidence="2 3">
    <name type="scientific">Arachis hypogaea</name>
    <name type="common">Peanut</name>
    <dbReference type="NCBI Taxonomy" id="3818"/>
    <lineage>
        <taxon>Eukaryota</taxon>
        <taxon>Viridiplantae</taxon>
        <taxon>Streptophyta</taxon>
        <taxon>Embryophyta</taxon>
        <taxon>Tracheophyta</taxon>
        <taxon>Spermatophyta</taxon>
        <taxon>Magnoliopsida</taxon>
        <taxon>eudicotyledons</taxon>
        <taxon>Gunneridae</taxon>
        <taxon>Pentapetalae</taxon>
        <taxon>rosids</taxon>
        <taxon>fabids</taxon>
        <taxon>Fabales</taxon>
        <taxon>Fabaceae</taxon>
        <taxon>Papilionoideae</taxon>
        <taxon>50 kb inversion clade</taxon>
        <taxon>dalbergioids sensu lato</taxon>
        <taxon>Dalbergieae</taxon>
        <taxon>Pterocarpus clade</taxon>
        <taxon>Arachis</taxon>
    </lineage>
</organism>
<keyword evidence="3" id="KW-1185">Reference proteome</keyword>
<dbReference type="EMBL" id="SDMP01000014">
    <property type="protein sequence ID" value="RYR14491.1"/>
    <property type="molecule type" value="Genomic_DNA"/>
</dbReference>
<comment type="caution">
    <text evidence="2">The sequence shown here is derived from an EMBL/GenBank/DDBJ whole genome shotgun (WGS) entry which is preliminary data.</text>
</comment>